<dbReference type="PROSITE" id="PS50297">
    <property type="entry name" value="ANK_REP_REGION"/>
    <property type="match status" value="2"/>
</dbReference>
<sequence length="864" mass="95648">MWHPSKRSTQQMEEEYAPAPATREDEKRWRRDGNGNNDKLTTTTTTGTASSGNIDSGFLSSGNLQTSGEICDSGLQLLSRGDCGEEGRESEEREQQQRGRRAGATPAPAITTTVSSSSSSAATTIAEPMRVDSGLVVDLGLSESLSQLSLKQVALNPLTGSRSALDQAKSKLEANIELTPVRADPSSDYDIRSDVDVEPQQLQDCSYDGNDNVVASERRAISSEEPWELYYTQDDDGDTQLHIAIVQGFVEATFSLIKMAPHPCLLNTLNDDCQSPLHLAVLTHQPTIVRRLILAGADLSLRNFRGNTALHLACASGDLACAKALTDPLSPMERNELMPGQKVPALPQNLEQRNYSGEMCLHVAAANGQVDLVRLLLRLGADLEAREALAGRTALHIAVERGCRLVVGFLLHECRPCLDAQTYAGMTAYQLALCFDDIQLARELVRLGASPQPLPESSDSESEDEEATASSPAANFLPTIVNVQNAVGVKLQDTRVLTTLSVLLGMSTDMEEPMETEPMHAPEQPKPKPEPKPERKKGEENLPAEKKKALEEKNLGNAAYKKKNFEEALQHYNRSVELDPTEIIYLLNIAAVYFEQKEYEKCISQCEKAIEIGRENRADFKLIAKAFTRIGHAYKKMGNWKQAKVYYEKSMSEHRTPEIKTLLSDIDKIIKEEERKAYIDPVKAESEKELGNQKYKDGDYPAAIKHYSEAILRNPDDPKYYSNRAACYTKLAAFDLGLKDCEKVVELDPKFIKGWIRKGKILQAMQQQGKALSAYQKALELDPQNSEALDGYRSCAVSATSNPEEVRKRAMADPEIQSILRDPAMRLILEQMQSDPRALQDHLKNPDIAAKLQKLLESGLIAIH</sequence>
<dbReference type="Pfam" id="PF17830">
    <property type="entry name" value="STI1-HOP_DP"/>
    <property type="match status" value="1"/>
</dbReference>
<feature type="compositionally biased region" description="Basic and acidic residues" evidence="8">
    <location>
        <begin position="517"/>
        <end position="553"/>
    </location>
</feature>
<feature type="domain" description="STI1" evidence="9">
    <location>
        <begin position="813"/>
        <end position="852"/>
    </location>
</feature>
<dbReference type="Gene3D" id="1.10.260.100">
    <property type="match status" value="1"/>
</dbReference>
<dbReference type="AlphaFoldDB" id="E2C5S3"/>
<dbReference type="Pfam" id="PF00515">
    <property type="entry name" value="TPR_1"/>
    <property type="match status" value="1"/>
</dbReference>
<dbReference type="InterPro" id="IPR011990">
    <property type="entry name" value="TPR-like_helical_dom_sf"/>
</dbReference>
<dbReference type="Pfam" id="PF00023">
    <property type="entry name" value="Ank"/>
    <property type="match status" value="1"/>
</dbReference>
<evidence type="ECO:0000256" key="2">
    <source>
        <dbReference type="ARBA" id="ARBA00022490"/>
    </source>
</evidence>
<keyword evidence="4 7" id="KW-0802">TPR repeat</keyword>
<dbReference type="InParanoid" id="E2C5S3"/>
<dbReference type="SMART" id="SM00727">
    <property type="entry name" value="STI1"/>
    <property type="match status" value="1"/>
</dbReference>
<dbReference type="InterPro" id="IPR006636">
    <property type="entry name" value="STI1_HS-bd"/>
</dbReference>
<dbReference type="InterPro" id="IPR002110">
    <property type="entry name" value="Ankyrin_rpt"/>
</dbReference>
<feature type="repeat" description="ANK" evidence="6">
    <location>
        <begin position="272"/>
        <end position="304"/>
    </location>
</feature>
<dbReference type="Gene3D" id="1.25.40.10">
    <property type="entry name" value="Tetratricopeptide repeat domain"/>
    <property type="match status" value="2"/>
</dbReference>
<accession>E2C5S3</accession>
<evidence type="ECO:0000256" key="5">
    <source>
        <dbReference type="ARBA" id="ARBA00026193"/>
    </source>
</evidence>
<feature type="region of interest" description="Disordered" evidence="8">
    <location>
        <begin position="450"/>
        <end position="473"/>
    </location>
</feature>
<keyword evidence="3" id="KW-0677">Repeat</keyword>
<feature type="region of interest" description="Disordered" evidence="8">
    <location>
        <begin position="1"/>
        <end position="65"/>
    </location>
</feature>
<dbReference type="InterPro" id="IPR013105">
    <property type="entry name" value="TPR_2"/>
</dbReference>
<organism evidence="11">
    <name type="scientific">Harpegnathos saltator</name>
    <name type="common">Jerdon's jumping ant</name>
    <dbReference type="NCBI Taxonomy" id="610380"/>
    <lineage>
        <taxon>Eukaryota</taxon>
        <taxon>Metazoa</taxon>
        <taxon>Ecdysozoa</taxon>
        <taxon>Arthropoda</taxon>
        <taxon>Hexapoda</taxon>
        <taxon>Insecta</taxon>
        <taxon>Pterygota</taxon>
        <taxon>Neoptera</taxon>
        <taxon>Endopterygota</taxon>
        <taxon>Hymenoptera</taxon>
        <taxon>Apocrita</taxon>
        <taxon>Aculeata</taxon>
        <taxon>Formicoidea</taxon>
        <taxon>Formicidae</taxon>
        <taxon>Ponerinae</taxon>
        <taxon>Ponerini</taxon>
        <taxon>Harpegnathos</taxon>
    </lineage>
</organism>
<dbReference type="PROSITE" id="PS50005">
    <property type="entry name" value="TPR"/>
    <property type="match status" value="4"/>
</dbReference>
<feature type="repeat" description="TPR" evidence="7">
    <location>
        <begin position="549"/>
        <end position="582"/>
    </location>
</feature>
<dbReference type="FunFam" id="1.25.40.10:FF:000027">
    <property type="entry name" value="stress-induced-phosphoprotein 1 isoform X1"/>
    <property type="match status" value="1"/>
</dbReference>
<dbReference type="OrthoDB" id="2423701at2759"/>
<dbReference type="Pfam" id="PF13414">
    <property type="entry name" value="TPR_11"/>
    <property type="match status" value="1"/>
</dbReference>
<feature type="compositionally biased region" description="Polar residues" evidence="8">
    <location>
        <begin position="49"/>
        <end position="65"/>
    </location>
</feature>
<feature type="compositionally biased region" description="Acidic residues" evidence="8">
    <location>
        <begin position="458"/>
        <end position="467"/>
    </location>
</feature>
<name>E2C5S3_HARSA</name>
<reference evidence="10 11" key="1">
    <citation type="journal article" date="2010" name="Science">
        <title>Genomic comparison of the ants Camponotus floridanus and Harpegnathos saltator.</title>
        <authorList>
            <person name="Bonasio R."/>
            <person name="Zhang G."/>
            <person name="Ye C."/>
            <person name="Mutti N.S."/>
            <person name="Fang X."/>
            <person name="Qin N."/>
            <person name="Donahue G."/>
            <person name="Yang P."/>
            <person name="Li Q."/>
            <person name="Li C."/>
            <person name="Zhang P."/>
            <person name="Huang Z."/>
            <person name="Berger S.L."/>
            <person name="Reinberg D."/>
            <person name="Wang J."/>
            <person name="Liebig J."/>
        </authorList>
    </citation>
    <scope>NUCLEOTIDE SEQUENCE [LARGE SCALE GENOMIC DNA]</scope>
    <source>
        <strain evidence="10 11">R22 G/1</strain>
    </source>
</reference>
<dbReference type="FunFam" id="1.10.260.100:FF:000002">
    <property type="entry name" value="Stress-induced-phosphoprotein 1 (Hsp70/Hsp90-organizing)"/>
    <property type="match status" value="1"/>
</dbReference>
<dbReference type="Pfam" id="PF13424">
    <property type="entry name" value="TPR_12"/>
    <property type="match status" value="1"/>
</dbReference>
<dbReference type="PANTHER" id="PTHR22904:SF523">
    <property type="entry name" value="STRESS-INDUCED-PHOSPHOPROTEIN 1"/>
    <property type="match status" value="1"/>
</dbReference>
<dbReference type="InterPro" id="IPR036770">
    <property type="entry name" value="Ankyrin_rpt-contain_sf"/>
</dbReference>
<evidence type="ECO:0000256" key="3">
    <source>
        <dbReference type="ARBA" id="ARBA00022737"/>
    </source>
</evidence>
<dbReference type="GO" id="GO:0051879">
    <property type="term" value="F:Hsp90 protein binding"/>
    <property type="evidence" value="ECO:0007669"/>
    <property type="project" value="TreeGrafter"/>
</dbReference>
<feature type="repeat" description="ANK" evidence="6">
    <location>
        <begin position="356"/>
        <end position="388"/>
    </location>
</feature>
<protein>
    <recommendedName>
        <fullName evidence="5">Stress-induced-phosphoprotein 1</fullName>
    </recommendedName>
</protein>
<feature type="compositionally biased region" description="Low complexity" evidence="8">
    <location>
        <begin position="102"/>
        <end position="123"/>
    </location>
</feature>
<dbReference type="STRING" id="610380.E2C5S3"/>
<feature type="region of interest" description="Disordered" evidence="8">
    <location>
        <begin position="508"/>
        <end position="553"/>
    </location>
</feature>
<dbReference type="PRINTS" id="PR01415">
    <property type="entry name" value="ANKYRIN"/>
</dbReference>
<evidence type="ECO:0000256" key="8">
    <source>
        <dbReference type="SAM" id="MobiDB-lite"/>
    </source>
</evidence>
<dbReference type="PROSITE" id="PS50088">
    <property type="entry name" value="ANK_REPEAT"/>
    <property type="match status" value="2"/>
</dbReference>
<dbReference type="SUPFAM" id="SSF48452">
    <property type="entry name" value="TPR-like"/>
    <property type="match status" value="2"/>
</dbReference>
<dbReference type="SMART" id="SM00248">
    <property type="entry name" value="ANK"/>
    <property type="match status" value="6"/>
</dbReference>
<feature type="repeat" description="TPR" evidence="7">
    <location>
        <begin position="752"/>
        <end position="785"/>
    </location>
</feature>
<dbReference type="GO" id="GO:0005737">
    <property type="term" value="C:cytoplasm"/>
    <property type="evidence" value="ECO:0007669"/>
    <property type="project" value="UniProtKB-SubCell"/>
</dbReference>
<feature type="repeat" description="TPR" evidence="7">
    <location>
        <begin position="624"/>
        <end position="657"/>
    </location>
</feature>
<keyword evidence="11" id="KW-1185">Reference proteome</keyword>
<dbReference type="Pfam" id="PF07719">
    <property type="entry name" value="TPR_2"/>
    <property type="match status" value="1"/>
</dbReference>
<dbReference type="EMBL" id="GL452801">
    <property type="protein sequence ID" value="EFN76707.1"/>
    <property type="molecule type" value="Genomic_DNA"/>
</dbReference>
<dbReference type="SUPFAM" id="SSF48403">
    <property type="entry name" value="Ankyrin repeat"/>
    <property type="match status" value="1"/>
</dbReference>
<dbReference type="InterPro" id="IPR019734">
    <property type="entry name" value="TPR_rpt"/>
</dbReference>
<comment type="subcellular location">
    <subcellularLocation>
        <location evidence="1">Cytoplasm</location>
    </subcellularLocation>
</comment>
<dbReference type="PANTHER" id="PTHR22904">
    <property type="entry name" value="TPR REPEAT CONTAINING PROTEIN"/>
    <property type="match status" value="1"/>
</dbReference>
<proteinExistence type="predicted"/>
<dbReference type="Gene3D" id="1.25.40.20">
    <property type="entry name" value="Ankyrin repeat-containing domain"/>
    <property type="match status" value="1"/>
</dbReference>
<evidence type="ECO:0000256" key="1">
    <source>
        <dbReference type="ARBA" id="ARBA00004496"/>
    </source>
</evidence>
<feature type="compositionally biased region" description="Basic and acidic residues" evidence="8">
    <location>
        <begin position="82"/>
        <end position="97"/>
    </location>
</feature>
<feature type="compositionally biased region" description="Basic and acidic residues" evidence="8">
    <location>
        <begin position="22"/>
        <end position="33"/>
    </location>
</feature>
<evidence type="ECO:0000256" key="7">
    <source>
        <dbReference type="PROSITE-ProRule" id="PRU00339"/>
    </source>
</evidence>
<evidence type="ECO:0000313" key="11">
    <source>
        <dbReference type="Proteomes" id="UP000008237"/>
    </source>
</evidence>
<dbReference type="FunFam" id="1.25.40.10:FF:000010">
    <property type="entry name" value="Stress-induced phosphoprotein 1"/>
    <property type="match status" value="1"/>
</dbReference>
<evidence type="ECO:0000256" key="4">
    <source>
        <dbReference type="ARBA" id="ARBA00022803"/>
    </source>
</evidence>
<evidence type="ECO:0000256" key="6">
    <source>
        <dbReference type="PROSITE-ProRule" id="PRU00023"/>
    </source>
</evidence>
<gene>
    <name evidence="10" type="ORF">EAI_05076</name>
</gene>
<dbReference type="Proteomes" id="UP000008237">
    <property type="component" value="Unassembled WGS sequence"/>
</dbReference>
<dbReference type="SMART" id="SM00028">
    <property type="entry name" value="TPR"/>
    <property type="match status" value="6"/>
</dbReference>
<feature type="repeat" description="TPR" evidence="7">
    <location>
        <begin position="684"/>
        <end position="717"/>
    </location>
</feature>
<dbReference type="Pfam" id="PF12796">
    <property type="entry name" value="Ank_2"/>
    <property type="match status" value="1"/>
</dbReference>
<evidence type="ECO:0000259" key="9">
    <source>
        <dbReference type="SMART" id="SM00727"/>
    </source>
</evidence>
<keyword evidence="2" id="KW-0963">Cytoplasm</keyword>
<feature type="region of interest" description="Disordered" evidence="8">
    <location>
        <begin position="81"/>
        <end position="123"/>
    </location>
</feature>
<evidence type="ECO:0000313" key="10">
    <source>
        <dbReference type="EMBL" id="EFN76707.1"/>
    </source>
</evidence>
<dbReference type="InterPro" id="IPR041243">
    <property type="entry name" value="STI1/HOP_DP"/>
</dbReference>
<keyword evidence="6" id="KW-0040">ANK repeat</keyword>